<dbReference type="EMBL" id="CP114014">
    <property type="protein sequence ID" value="XAY08498.1"/>
    <property type="molecule type" value="Genomic_DNA"/>
</dbReference>
<dbReference type="PROSITE" id="PS00086">
    <property type="entry name" value="CYTOCHROME_P450"/>
    <property type="match status" value="1"/>
</dbReference>
<evidence type="ECO:0000313" key="3">
    <source>
        <dbReference type="EMBL" id="XAY08498.1"/>
    </source>
</evidence>
<dbReference type="GO" id="GO:0004497">
    <property type="term" value="F:monooxygenase activity"/>
    <property type="evidence" value="ECO:0007669"/>
    <property type="project" value="UniProtKB-KW"/>
</dbReference>
<dbReference type="RefSeq" id="WP_354699678.1">
    <property type="nucleotide sequence ID" value="NZ_CP114014.1"/>
</dbReference>
<dbReference type="AlphaFoldDB" id="A0AAU7B4D1"/>
<dbReference type="Gene3D" id="1.10.630.10">
    <property type="entry name" value="Cytochrome P450"/>
    <property type="match status" value="1"/>
</dbReference>
<protein>
    <submittedName>
        <fullName evidence="3">Pulcherriminic acid synthase</fullName>
        <ecNumber evidence="3">1.14.15.13</ecNumber>
    </submittedName>
</protein>
<dbReference type="GO" id="GO:0020037">
    <property type="term" value="F:heme binding"/>
    <property type="evidence" value="ECO:0007669"/>
    <property type="project" value="InterPro"/>
</dbReference>
<keyword evidence="2 3" id="KW-0560">Oxidoreductase</keyword>
<dbReference type="GO" id="GO:0016705">
    <property type="term" value="F:oxidoreductase activity, acting on paired donors, with incorporation or reduction of molecular oxygen"/>
    <property type="evidence" value="ECO:0007669"/>
    <property type="project" value="InterPro"/>
</dbReference>
<keyword evidence="2" id="KW-0408">Iron</keyword>
<dbReference type="InterPro" id="IPR001128">
    <property type="entry name" value="Cyt_P450"/>
</dbReference>
<dbReference type="PANTHER" id="PTHR46696">
    <property type="entry name" value="P450, PUTATIVE (EUROFUNG)-RELATED"/>
    <property type="match status" value="1"/>
</dbReference>
<dbReference type="GO" id="GO:0005506">
    <property type="term" value="F:iron ion binding"/>
    <property type="evidence" value="ECO:0007669"/>
    <property type="project" value="InterPro"/>
</dbReference>
<comment type="similarity">
    <text evidence="1 2">Belongs to the cytochrome P450 family.</text>
</comment>
<keyword evidence="2" id="KW-0479">Metal-binding</keyword>
<keyword evidence="2" id="KW-0503">Monooxygenase</keyword>
<dbReference type="SUPFAM" id="SSF48264">
    <property type="entry name" value="Cytochrome P450"/>
    <property type="match status" value="1"/>
</dbReference>
<organism evidence="3">
    <name type="scientific">Paraconexibacter sp. AEG42_29</name>
    <dbReference type="NCBI Taxonomy" id="2997339"/>
    <lineage>
        <taxon>Bacteria</taxon>
        <taxon>Bacillati</taxon>
        <taxon>Actinomycetota</taxon>
        <taxon>Thermoleophilia</taxon>
        <taxon>Solirubrobacterales</taxon>
        <taxon>Paraconexibacteraceae</taxon>
        <taxon>Paraconexibacter</taxon>
    </lineage>
</organism>
<evidence type="ECO:0000256" key="1">
    <source>
        <dbReference type="ARBA" id="ARBA00010617"/>
    </source>
</evidence>
<dbReference type="PRINTS" id="PR00359">
    <property type="entry name" value="BP450"/>
</dbReference>
<evidence type="ECO:0000256" key="2">
    <source>
        <dbReference type="RuleBase" id="RU000461"/>
    </source>
</evidence>
<dbReference type="KEGG" id="parq:DSM112329_05399"/>
<keyword evidence="2" id="KW-0349">Heme</keyword>
<dbReference type="InterPro" id="IPR017972">
    <property type="entry name" value="Cyt_P450_CS"/>
</dbReference>
<accession>A0AAU7B4D1</accession>
<dbReference type="InterPro" id="IPR002397">
    <property type="entry name" value="Cyt_P450_B"/>
</dbReference>
<reference evidence="3" key="1">
    <citation type="submission" date="2022-12" db="EMBL/GenBank/DDBJ databases">
        <title>Paraconexibacter alkalitolerans sp. nov. and Baekduia alba sp. nov., isolated from soil and emended description of the genera Paraconexibacter (Chun et al., 2020) and Baekduia (An et al., 2020).</title>
        <authorList>
            <person name="Vieira S."/>
            <person name="Huber K.J."/>
            <person name="Geppert A."/>
            <person name="Wolf J."/>
            <person name="Neumann-Schaal M."/>
            <person name="Muesken M."/>
            <person name="Overmann J."/>
        </authorList>
    </citation>
    <scope>NUCLEOTIDE SEQUENCE</scope>
    <source>
        <strain evidence="3">AEG42_29</strain>
    </source>
</reference>
<dbReference type="Pfam" id="PF00067">
    <property type="entry name" value="p450"/>
    <property type="match status" value="1"/>
</dbReference>
<name>A0AAU7B4D1_9ACTN</name>
<dbReference type="EC" id="1.14.15.13" evidence="3"/>
<sequence>MSVSAPRPPDPLTPEHLVDPWPNYEILRDHHPIVWHEPTQSWLISRYEHIRPLLRDQTRWSTEHMQDQLGLALGDAPTMTAMDGKQHSARRSLVSPFLFTGGLDLFTPTIERRAKALLEPVFAREREAVAAGTRERGRLDFVTEFSSVYPVDIMADMMGLPGRDYGLLREWYNAFITFVGNIAGDPVLIERGLKAKQGFGEYILPLIAERRSGDGDDFISRLCRAEVEGDRMDDEDIRSFLALMLLAGGETTDHQLAALLHALVQHPDQLQALADDRSLMDDAMAEGMRYCAIVQFIQRTAREDVDIDGTVVPAGGKITLMLAAGNRDPRRFEDPDRFDIHRTDHATSRAFTGNADHLGFGGGRHVCLGMQLSKREVETALNHLLDNAADLRLADGYRAEHEGFFVRSLTSLDLTYTPR</sequence>
<dbReference type="InterPro" id="IPR036396">
    <property type="entry name" value="Cyt_P450_sf"/>
</dbReference>
<proteinExistence type="inferred from homology"/>
<gene>
    <name evidence="3" type="primary">cypX</name>
    <name evidence="3" type="ORF">DSM112329_05399</name>
</gene>
<dbReference type="PANTHER" id="PTHR46696:SF3">
    <property type="entry name" value="PULCHERRIMINIC ACID SYNTHASE"/>
    <property type="match status" value="1"/>
</dbReference>